<proteinExistence type="predicted"/>
<dbReference type="PANTHER" id="PTHR43257:SF2">
    <property type="entry name" value="PYRUVATE DEHYDROGENASE E1 COMPONENT SUBUNIT BETA"/>
    <property type="match status" value="1"/>
</dbReference>
<organism evidence="2">
    <name type="scientific">marine sediment metagenome</name>
    <dbReference type="NCBI Taxonomy" id="412755"/>
    <lineage>
        <taxon>unclassified sequences</taxon>
        <taxon>metagenomes</taxon>
        <taxon>ecological metagenomes</taxon>
    </lineage>
</organism>
<reference evidence="2" key="1">
    <citation type="journal article" date="2014" name="Front. Microbiol.">
        <title>High frequency of phylogenetically diverse reductive dehalogenase-homologous genes in deep subseafloor sedimentary metagenomes.</title>
        <authorList>
            <person name="Kawai M."/>
            <person name="Futagami T."/>
            <person name="Toyoda A."/>
            <person name="Takaki Y."/>
            <person name="Nishi S."/>
            <person name="Hori S."/>
            <person name="Arai W."/>
            <person name="Tsubouchi T."/>
            <person name="Morono Y."/>
            <person name="Uchiyama I."/>
            <person name="Ito T."/>
            <person name="Fujiyama A."/>
            <person name="Inagaki F."/>
            <person name="Takami H."/>
        </authorList>
    </citation>
    <scope>NUCLEOTIDE SEQUENCE</scope>
    <source>
        <strain evidence="2">Expedition CK06-06</strain>
    </source>
</reference>
<comment type="caution">
    <text evidence="2">The sequence shown here is derived from an EMBL/GenBank/DDBJ whole genome shotgun (WGS) entry which is preliminary data.</text>
</comment>
<dbReference type="AlphaFoldDB" id="X0YFH7"/>
<protein>
    <recommendedName>
        <fullName evidence="3">Transketolase C-terminal domain-containing protein</fullName>
    </recommendedName>
</protein>
<keyword evidence="1" id="KW-0786">Thiamine pyrophosphate</keyword>
<evidence type="ECO:0000256" key="1">
    <source>
        <dbReference type="ARBA" id="ARBA00023052"/>
    </source>
</evidence>
<feature type="non-terminal residue" evidence="2">
    <location>
        <position position="1"/>
    </location>
</feature>
<name>X0YFH7_9ZZZZ</name>
<dbReference type="EMBL" id="BARS01050176">
    <property type="protein sequence ID" value="GAG45952.1"/>
    <property type="molecule type" value="Genomic_DNA"/>
</dbReference>
<gene>
    <name evidence="2" type="ORF">S01H1_74952</name>
</gene>
<dbReference type="InterPro" id="IPR009014">
    <property type="entry name" value="Transketo_C/PFOR_II"/>
</dbReference>
<dbReference type="Gene3D" id="3.40.50.920">
    <property type="match status" value="1"/>
</dbReference>
<sequence length="43" mass="4450">EAPPLRVAAPFCPVPFSAPLEEAYLPNAQDIVAAVSSLTPAKT</sequence>
<evidence type="ECO:0000313" key="2">
    <source>
        <dbReference type="EMBL" id="GAG45952.1"/>
    </source>
</evidence>
<dbReference type="PANTHER" id="PTHR43257">
    <property type="entry name" value="PYRUVATE DEHYDROGENASE E1 COMPONENT BETA SUBUNIT"/>
    <property type="match status" value="1"/>
</dbReference>
<evidence type="ECO:0008006" key="3">
    <source>
        <dbReference type="Google" id="ProtNLM"/>
    </source>
</evidence>
<accession>X0YFH7</accession>